<name>A0A495MEA5_9FLAO</name>
<evidence type="ECO:0000313" key="1">
    <source>
        <dbReference type="EMBL" id="RKS23083.1"/>
    </source>
</evidence>
<proteinExistence type="predicted"/>
<comment type="caution">
    <text evidence="1">The sequence shown here is derived from an EMBL/GenBank/DDBJ whole genome shotgun (WGS) entry which is preliminary data.</text>
</comment>
<dbReference type="OrthoDB" id="117186at2"/>
<protein>
    <recommendedName>
        <fullName evidence="3">Lumazine-binding protein</fullName>
    </recommendedName>
</protein>
<accession>A0A495MEA5</accession>
<dbReference type="Proteomes" id="UP000277579">
    <property type="component" value="Unassembled WGS sequence"/>
</dbReference>
<evidence type="ECO:0000313" key="2">
    <source>
        <dbReference type="Proteomes" id="UP000277579"/>
    </source>
</evidence>
<dbReference type="AlphaFoldDB" id="A0A495MEA5"/>
<dbReference type="SUPFAM" id="SSF54427">
    <property type="entry name" value="NTF2-like"/>
    <property type="match status" value="1"/>
</dbReference>
<gene>
    <name evidence="1" type="ORF">CLV94_1986</name>
</gene>
<sequence>MRKLLFIVFLLPFQHLAAQESEIKHSIEIFFDGFHSRDSLKIKSVCDAGLILQSISESSKGTKLSTEKASDFIKSIVSIPDKMKFEERLLSYKIQVDGAMAHVWTPYEFYVNGKLSHKGVNSFQLFKEKETWKIIYIVDTRRKG</sequence>
<organism evidence="1 2">
    <name type="scientific">Flavobacterium endophyticum</name>
    <dbReference type="NCBI Taxonomy" id="1540163"/>
    <lineage>
        <taxon>Bacteria</taxon>
        <taxon>Pseudomonadati</taxon>
        <taxon>Bacteroidota</taxon>
        <taxon>Flavobacteriia</taxon>
        <taxon>Flavobacteriales</taxon>
        <taxon>Flavobacteriaceae</taxon>
        <taxon>Flavobacterium</taxon>
    </lineage>
</organism>
<dbReference type="InterPro" id="IPR032710">
    <property type="entry name" value="NTF2-like_dom_sf"/>
</dbReference>
<dbReference type="Gene3D" id="3.10.450.50">
    <property type="match status" value="1"/>
</dbReference>
<evidence type="ECO:0008006" key="3">
    <source>
        <dbReference type="Google" id="ProtNLM"/>
    </source>
</evidence>
<keyword evidence="2" id="KW-1185">Reference proteome</keyword>
<reference evidence="1 2" key="1">
    <citation type="submission" date="2018-10" db="EMBL/GenBank/DDBJ databases">
        <title>Genomic Encyclopedia of Archaeal and Bacterial Type Strains, Phase II (KMG-II): from individual species to whole genera.</title>
        <authorList>
            <person name="Goeker M."/>
        </authorList>
    </citation>
    <scope>NUCLEOTIDE SEQUENCE [LARGE SCALE GENOMIC DNA]</scope>
    <source>
        <strain evidence="1 2">DSM 29537</strain>
    </source>
</reference>
<dbReference type="RefSeq" id="WP_121376312.1">
    <property type="nucleotide sequence ID" value="NZ_RBLC01000002.1"/>
</dbReference>
<dbReference type="EMBL" id="RBLC01000002">
    <property type="protein sequence ID" value="RKS23083.1"/>
    <property type="molecule type" value="Genomic_DNA"/>
</dbReference>